<proteinExistence type="predicted"/>
<protein>
    <submittedName>
        <fullName evidence="1">Uncharacterized protein</fullName>
    </submittedName>
</protein>
<comment type="caution">
    <text evidence="1">The sequence shown here is derived from an EMBL/GenBank/DDBJ whole genome shotgun (WGS) entry which is preliminary data.</text>
</comment>
<organism evidence="1 2">
    <name type="scientific">Pleurotus cornucopiae</name>
    <name type="common">Cornucopia mushroom</name>
    <dbReference type="NCBI Taxonomy" id="5321"/>
    <lineage>
        <taxon>Eukaryota</taxon>
        <taxon>Fungi</taxon>
        <taxon>Dikarya</taxon>
        <taxon>Basidiomycota</taxon>
        <taxon>Agaricomycotina</taxon>
        <taxon>Agaricomycetes</taxon>
        <taxon>Agaricomycetidae</taxon>
        <taxon>Agaricales</taxon>
        <taxon>Pleurotineae</taxon>
        <taxon>Pleurotaceae</taxon>
        <taxon>Pleurotus</taxon>
    </lineage>
</organism>
<evidence type="ECO:0000313" key="1">
    <source>
        <dbReference type="EMBL" id="KAG9217553.1"/>
    </source>
</evidence>
<accession>A0ACB7IGU9</accession>
<gene>
    <name evidence="1" type="ORF">CCMSSC00406_0008480</name>
</gene>
<keyword evidence="2" id="KW-1185">Reference proteome</keyword>
<reference evidence="1 2" key="1">
    <citation type="journal article" date="2021" name="Appl. Environ. Microbiol.">
        <title>Genetic linkage and physical mapping for an oyster mushroom Pleurotus cornucopiae and QTL analysis for the trait cap color.</title>
        <authorList>
            <person name="Zhang Y."/>
            <person name="Gao W."/>
            <person name="Sonnenberg A."/>
            <person name="Chen Q."/>
            <person name="Zhang J."/>
            <person name="Huang C."/>
        </authorList>
    </citation>
    <scope>NUCLEOTIDE SEQUENCE [LARGE SCALE GENOMIC DNA]</scope>
    <source>
        <strain evidence="1">CCMSSC00406</strain>
    </source>
</reference>
<dbReference type="EMBL" id="WQMT02000011">
    <property type="protein sequence ID" value="KAG9217553.1"/>
    <property type="molecule type" value="Genomic_DNA"/>
</dbReference>
<name>A0ACB7IGU9_PLECO</name>
<sequence>MPAKAKPKAHSRAAAQGAKRTEAASSATGEVLARPTPASEATLQSVEPPEPQNRLQTRKSNQNKHPGEQHNRYTTRRRTKEEIAQDEHEKAVKIMAEKYENIREHQSKIDFAAQLESNIRQKQQTVASTATRPDLALSSTKDHQNLEDGMDHELVSDDVGDENLPYTSGDDSEHVSIPGEVYDEDFDDGKGSDPDYVEFDNEKSSESDHLESDVEIEASQARVTSKKPKAEPGKATKSVTKAAQRAAFRSVVSQQAKQLEETRKLELDGGAPVQNDGTVASAKRKVDGPDAGNIKRPRPADIGGLRPNWKALVVKSTSEVPVSKNLAPNVNSKLVSLPLPTSSVRDEHANGPTGEFDQDEDIKMLHAVRAKKGTRTPSLPPSNSGSAGGMAQRNALPTVQVKSTIGPNYAPRSTLQMGIKFEPTDVLPAGEVTPIAGSTKKSGGKSETKYTNSNLPFPQGRARVDLKTWQKTYLPELYDWAGTLPEPFGSNSHPELENVVAQLWVKHFPHLMGVRDNPAILGVATGALRNWRSEIGKAGLRVVTDSIKGLTRNEIVEYVAYQIPSDGQPGYREAWLSTLILETFAWHVTVTMKVKASEHYPFGALALCAASVERALKRWQTGVCEEISFSDSLWGAATDGYARSTATLNGAKWAEILSGALQFAMSSKQPQEFMDGSGQEPPFEMDPRAMITD</sequence>
<dbReference type="Proteomes" id="UP000824881">
    <property type="component" value="Unassembled WGS sequence"/>
</dbReference>
<evidence type="ECO:0000313" key="2">
    <source>
        <dbReference type="Proteomes" id="UP000824881"/>
    </source>
</evidence>